<keyword evidence="6" id="KW-0865">Zymogen</keyword>
<dbReference type="Proteomes" id="UP000660265">
    <property type="component" value="Unassembled WGS sequence"/>
</dbReference>
<accession>A0ABQ2E158</accession>
<evidence type="ECO:0000259" key="10">
    <source>
        <dbReference type="Pfam" id="PF02983"/>
    </source>
</evidence>
<feature type="chain" id="PRO_5045438827" evidence="8">
    <location>
        <begin position="39"/>
        <end position="297"/>
    </location>
</feature>
<dbReference type="PRINTS" id="PR00861">
    <property type="entry name" value="ALYTICPTASE"/>
</dbReference>
<dbReference type="GO" id="GO:0006508">
    <property type="term" value="P:proteolysis"/>
    <property type="evidence" value="ECO:0007669"/>
    <property type="project" value="UniProtKB-KW"/>
</dbReference>
<keyword evidence="5" id="KW-0720">Serine protease</keyword>
<dbReference type="SUPFAM" id="SSF50494">
    <property type="entry name" value="Trypsin-like serine proteases"/>
    <property type="match status" value="1"/>
</dbReference>
<dbReference type="Pfam" id="PF02983">
    <property type="entry name" value="Pro_Al_protease"/>
    <property type="match status" value="1"/>
</dbReference>
<feature type="domain" description="Peptidase S1A alpha-lytic prodomain" evidence="10">
    <location>
        <begin position="47"/>
        <end position="96"/>
    </location>
</feature>
<proteinExistence type="inferred from homology"/>
<comment type="similarity">
    <text evidence="1">Belongs to the peptidase S1 family.</text>
</comment>
<evidence type="ECO:0000256" key="3">
    <source>
        <dbReference type="ARBA" id="ARBA00022729"/>
    </source>
</evidence>
<feature type="domain" description="Peptidase S1" evidence="9">
    <location>
        <begin position="118"/>
        <end position="289"/>
    </location>
</feature>
<sequence>MTFKRFSPLNGVSRRARMLAVTSGLVTAVALAAPSAVAAPAPEAKVTAAELADASSAVRGADVAGTAWYTDQASGKIVVTADTSVSAAELAEVKSALADTDAGVTIKRTPGKFSKLIAGGEAITTGGARCSLGFNVTNGSTNFALTAGHCTNIGSSWSIGSTAGSSFPGNDYGIIQHSNPAAADGRVYLYNGSYQEIDGAADPAVGQGVTRSGSTTGVHSGTVTGLNATVNYGPDGIVSGLIQTNVCAEPGDSGGALFSGSTAHGLTSGGSGNCSSGGTTFYQPVTEALSVYGVSII</sequence>
<dbReference type="GO" id="GO:0008233">
    <property type="term" value="F:peptidase activity"/>
    <property type="evidence" value="ECO:0007669"/>
    <property type="project" value="UniProtKB-KW"/>
</dbReference>
<reference evidence="12" key="1">
    <citation type="journal article" date="2019" name="Int. J. Syst. Evol. Microbiol.">
        <title>The Global Catalogue of Microorganisms (GCM) 10K type strain sequencing project: providing services to taxonomists for standard genome sequencing and annotation.</title>
        <authorList>
            <consortium name="The Broad Institute Genomics Platform"/>
            <consortium name="The Broad Institute Genome Sequencing Center for Infectious Disease"/>
            <person name="Wu L."/>
            <person name="Ma J."/>
        </authorList>
    </citation>
    <scope>NUCLEOTIDE SEQUENCE [LARGE SCALE GENOMIC DNA]</scope>
    <source>
        <strain evidence="12">CGMCC 4.7275</strain>
    </source>
</reference>
<evidence type="ECO:0000256" key="5">
    <source>
        <dbReference type="ARBA" id="ARBA00022825"/>
    </source>
</evidence>
<evidence type="ECO:0000256" key="1">
    <source>
        <dbReference type="ARBA" id="ARBA00007664"/>
    </source>
</evidence>
<keyword evidence="7" id="KW-1015">Disulfide bond</keyword>
<dbReference type="InterPro" id="IPR001254">
    <property type="entry name" value="Trypsin_dom"/>
</dbReference>
<organism evidence="11 12">
    <name type="scientific">Streptomyces camponoticapitis</name>
    <dbReference type="NCBI Taxonomy" id="1616125"/>
    <lineage>
        <taxon>Bacteria</taxon>
        <taxon>Bacillati</taxon>
        <taxon>Actinomycetota</taxon>
        <taxon>Actinomycetes</taxon>
        <taxon>Kitasatosporales</taxon>
        <taxon>Streptomycetaceae</taxon>
        <taxon>Streptomyces</taxon>
    </lineage>
</organism>
<evidence type="ECO:0000256" key="4">
    <source>
        <dbReference type="ARBA" id="ARBA00022801"/>
    </source>
</evidence>
<keyword evidence="3 8" id="KW-0732">Signal</keyword>
<keyword evidence="12" id="KW-1185">Reference proteome</keyword>
<protein>
    <submittedName>
        <fullName evidence="11">Serine protease</fullName>
    </submittedName>
</protein>
<evidence type="ECO:0000256" key="6">
    <source>
        <dbReference type="ARBA" id="ARBA00023145"/>
    </source>
</evidence>
<dbReference type="RefSeq" id="WP_229700738.1">
    <property type="nucleotide sequence ID" value="NZ_BMMV01000004.1"/>
</dbReference>
<name>A0ABQ2E158_9ACTN</name>
<dbReference type="EMBL" id="BMMV01000004">
    <property type="protein sequence ID" value="GGJ85329.1"/>
    <property type="molecule type" value="Genomic_DNA"/>
</dbReference>
<evidence type="ECO:0000313" key="11">
    <source>
        <dbReference type="EMBL" id="GGJ85329.1"/>
    </source>
</evidence>
<dbReference type="Gene3D" id="2.40.10.10">
    <property type="entry name" value="Trypsin-like serine proteases"/>
    <property type="match status" value="2"/>
</dbReference>
<dbReference type="InterPro" id="IPR004236">
    <property type="entry name" value="Pept_S1_alpha_lytic"/>
</dbReference>
<evidence type="ECO:0000256" key="7">
    <source>
        <dbReference type="ARBA" id="ARBA00023157"/>
    </source>
</evidence>
<dbReference type="InterPro" id="IPR009003">
    <property type="entry name" value="Peptidase_S1_PA"/>
</dbReference>
<evidence type="ECO:0000256" key="2">
    <source>
        <dbReference type="ARBA" id="ARBA00022670"/>
    </source>
</evidence>
<evidence type="ECO:0000259" key="9">
    <source>
        <dbReference type="Pfam" id="PF00089"/>
    </source>
</evidence>
<keyword evidence="4" id="KW-0378">Hydrolase</keyword>
<evidence type="ECO:0000256" key="8">
    <source>
        <dbReference type="SAM" id="SignalP"/>
    </source>
</evidence>
<comment type="caution">
    <text evidence="11">The sequence shown here is derived from an EMBL/GenBank/DDBJ whole genome shotgun (WGS) entry which is preliminary data.</text>
</comment>
<feature type="signal peptide" evidence="8">
    <location>
        <begin position="1"/>
        <end position="38"/>
    </location>
</feature>
<evidence type="ECO:0000313" key="12">
    <source>
        <dbReference type="Proteomes" id="UP000660265"/>
    </source>
</evidence>
<dbReference type="Pfam" id="PF00089">
    <property type="entry name" value="Trypsin"/>
    <property type="match status" value="1"/>
</dbReference>
<dbReference type="PIRSF" id="PIRSF001134">
    <property type="entry name" value="Streptogrisin"/>
    <property type="match status" value="1"/>
</dbReference>
<dbReference type="CDD" id="cd21112">
    <property type="entry name" value="alphaLP-like"/>
    <property type="match status" value="1"/>
</dbReference>
<dbReference type="InterPro" id="IPR001316">
    <property type="entry name" value="Pept_S1A_streptogrisin"/>
</dbReference>
<dbReference type="InterPro" id="IPR043504">
    <property type="entry name" value="Peptidase_S1_PA_chymotrypsin"/>
</dbReference>
<gene>
    <name evidence="11" type="ORF">GCM10011583_16210</name>
</gene>
<keyword evidence="2 11" id="KW-0645">Protease</keyword>